<dbReference type="InterPro" id="IPR003441">
    <property type="entry name" value="NAC-dom"/>
</dbReference>
<evidence type="ECO:0000313" key="7">
    <source>
        <dbReference type="EMBL" id="TVT97456.1"/>
    </source>
</evidence>
<evidence type="ECO:0000256" key="3">
    <source>
        <dbReference type="ARBA" id="ARBA00023163"/>
    </source>
</evidence>
<organism evidence="7 8">
    <name type="scientific">Eragrostis curvula</name>
    <name type="common">weeping love grass</name>
    <dbReference type="NCBI Taxonomy" id="38414"/>
    <lineage>
        <taxon>Eukaryota</taxon>
        <taxon>Viridiplantae</taxon>
        <taxon>Streptophyta</taxon>
        <taxon>Embryophyta</taxon>
        <taxon>Tracheophyta</taxon>
        <taxon>Spermatophyta</taxon>
        <taxon>Magnoliopsida</taxon>
        <taxon>Liliopsida</taxon>
        <taxon>Poales</taxon>
        <taxon>Poaceae</taxon>
        <taxon>PACMAD clade</taxon>
        <taxon>Chloridoideae</taxon>
        <taxon>Eragrostideae</taxon>
        <taxon>Eragrostidinae</taxon>
        <taxon>Eragrostis</taxon>
    </lineage>
</organism>
<dbReference type="SUPFAM" id="SSF101941">
    <property type="entry name" value="NAC domain"/>
    <property type="match status" value="1"/>
</dbReference>
<feature type="region of interest" description="Disordered" evidence="5">
    <location>
        <begin position="155"/>
        <end position="182"/>
    </location>
</feature>
<feature type="domain" description="NAC" evidence="6">
    <location>
        <begin position="5"/>
        <end position="163"/>
    </location>
</feature>
<keyword evidence="8" id="KW-1185">Reference proteome</keyword>
<dbReference type="GO" id="GO:0003677">
    <property type="term" value="F:DNA binding"/>
    <property type="evidence" value="ECO:0007669"/>
    <property type="project" value="UniProtKB-KW"/>
</dbReference>
<evidence type="ECO:0000259" key="6">
    <source>
        <dbReference type="PROSITE" id="PS51005"/>
    </source>
</evidence>
<protein>
    <recommendedName>
        <fullName evidence="6">NAC domain-containing protein</fullName>
    </recommendedName>
</protein>
<dbReference type="PANTHER" id="PTHR31719">
    <property type="entry name" value="NAC TRANSCRIPTION FACTOR 56"/>
    <property type="match status" value="1"/>
</dbReference>
<evidence type="ECO:0000256" key="2">
    <source>
        <dbReference type="ARBA" id="ARBA00023125"/>
    </source>
</evidence>
<keyword evidence="4" id="KW-0539">Nucleus</keyword>
<keyword evidence="2" id="KW-0238">DNA-binding</keyword>
<sequence length="328" mass="36074">MRGLLVRFHHIEPLDDQIVQLYLLPRVRGHPDLFPGLIIDDDTAANTQPWTLFGRHDEDGAQAFFFVHTNGGARPDRRCQGGGTWKSQKINHELVVVDGEKIKWSRHNLNFHMGTGAGSWGWVMHEYTIAGSSLKLCSISFSGYGHKRKRVPDEYLAGESATQRPRVAAEESGSATSGSETTTFEFDQGFRTAHASEGQELLQDSSDEEIAAEMVAEMAYAQPSCEFEAEQVQQTMNASTPQAIQPPSSTTIAQDGAVHTSEGFQHVADVEGIAAMIAEMTDADLYSLEPVPGMDQTSCGVPDIGDTDAVHWEGIDFTFRYDEDNSMC</sequence>
<dbReference type="Proteomes" id="UP000324897">
    <property type="component" value="Unassembled WGS sequence"/>
</dbReference>
<keyword evidence="3" id="KW-0804">Transcription</keyword>
<dbReference type="Pfam" id="PF02365">
    <property type="entry name" value="NAM"/>
    <property type="match status" value="1"/>
</dbReference>
<reference evidence="7 8" key="1">
    <citation type="journal article" date="2019" name="Sci. Rep.">
        <title>A high-quality genome of Eragrostis curvula grass provides insights into Poaceae evolution and supports new strategies to enhance forage quality.</title>
        <authorList>
            <person name="Carballo J."/>
            <person name="Santos B.A.C.M."/>
            <person name="Zappacosta D."/>
            <person name="Garbus I."/>
            <person name="Selva J.P."/>
            <person name="Gallo C.A."/>
            <person name="Diaz A."/>
            <person name="Albertini E."/>
            <person name="Caccamo M."/>
            <person name="Echenique V."/>
        </authorList>
    </citation>
    <scope>NUCLEOTIDE SEQUENCE [LARGE SCALE GENOMIC DNA]</scope>
    <source>
        <strain evidence="8">cv. Victoria</strain>
        <tissue evidence="7">Leaf</tissue>
    </source>
</reference>
<dbReference type="Gramene" id="TVT97456">
    <property type="protein sequence ID" value="TVT97456"/>
    <property type="gene ID" value="EJB05_57303"/>
</dbReference>
<dbReference type="InterPro" id="IPR036093">
    <property type="entry name" value="NAC_dom_sf"/>
</dbReference>
<evidence type="ECO:0000256" key="4">
    <source>
        <dbReference type="ARBA" id="ARBA00023242"/>
    </source>
</evidence>
<name>A0A5J9SF82_9POAL</name>
<proteinExistence type="predicted"/>
<gene>
    <name evidence="7" type="ORF">EJB05_57303</name>
</gene>
<comment type="caution">
    <text evidence="7">The sequence shown here is derived from an EMBL/GenBank/DDBJ whole genome shotgun (WGS) entry which is preliminary data.</text>
</comment>
<dbReference type="OrthoDB" id="729519at2759"/>
<dbReference type="AlphaFoldDB" id="A0A5J9SF82"/>
<dbReference type="EMBL" id="RWGY01001001">
    <property type="protein sequence ID" value="TVT97456.1"/>
    <property type="molecule type" value="Genomic_DNA"/>
</dbReference>
<evidence type="ECO:0000256" key="1">
    <source>
        <dbReference type="ARBA" id="ARBA00023015"/>
    </source>
</evidence>
<dbReference type="PANTHER" id="PTHR31719:SF116">
    <property type="entry name" value="NAC DOMAIN-CONTAINING PROTEIN"/>
    <property type="match status" value="1"/>
</dbReference>
<evidence type="ECO:0000256" key="5">
    <source>
        <dbReference type="SAM" id="MobiDB-lite"/>
    </source>
</evidence>
<accession>A0A5J9SF82</accession>
<feature type="non-terminal residue" evidence="7">
    <location>
        <position position="1"/>
    </location>
</feature>
<evidence type="ECO:0000313" key="8">
    <source>
        <dbReference type="Proteomes" id="UP000324897"/>
    </source>
</evidence>
<dbReference type="GO" id="GO:0006355">
    <property type="term" value="P:regulation of DNA-templated transcription"/>
    <property type="evidence" value="ECO:0007669"/>
    <property type="project" value="InterPro"/>
</dbReference>
<dbReference type="PROSITE" id="PS51005">
    <property type="entry name" value="NAC"/>
    <property type="match status" value="1"/>
</dbReference>
<keyword evidence="1" id="KW-0805">Transcription regulation</keyword>
<dbReference type="Gene3D" id="2.170.150.80">
    <property type="entry name" value="NAC domain"/>
    <property type="match status" value="1"/>
</dbReference>
<feature type="compositionally biased region" description="Low complexity" evidence="5">
    <location>
        <begin position="170"/>
        <end position="182"/>
    </location>
</feature>